<dbReference type="EMBL" id="BKAM01000061">
    <property type="protein sequence ID" value="GEP73269.1"/>
    <property type="molecule type" value="Genomic_DNA"/>
</dbReference>
<dbReference type="Proteomes" id="UP000321569">
    <property type="component" value="Unassembled WGS sequence"/>
</dbReference>
<evidence type="ECO:0000256" key="1">
    <source>
        <dbReference type="SAM" id="Phobius"/>
    </source>
</evidence>
<dbReference type="RefSeq" id="WP_164480509.1">
    <property type="nucleotide sequence ID" value="NZ_BKAM01000061.1"/>
</dbReference>
<comment type="caution">
    <text evidence="2">The sequence shown here is derived from an EMBL/GenBank/DDBJ whole genome shotgun (WGS) entry which is preliminary data.</text>
</comment>
<evidence type="ECO:0000313" key="2">
    <source>
        <dbReference type="EMBL" id="GEP73269.1"/>
    </source>
</evidence>
<protein>
    <submittedName>
        <fullName evidence="2">Uncharacterized protein</fullName>
    </submittedName>
</protein>
<reference evidence="2 3" key="1">
    <citation type="submission" date="2019-07" db="EMBL/GenBank/DDBJ databases">
        <title>Whole genome shotgun sequence of Lactobacillus rapi NBRC 109618.</title>
        <authorList>
            <person name="Hosoyama A."/>
            <person name="Uohara A."/>
            <person name="Ohji S."/>
            <person name="Ichikawa N."/>
        </authorList>
    </citation>
    <scope>NUCLEOTIDE SEQUENCE [LARGE SCALE GENOMIC DNA]</scope>
    <source>
        <strain evidence="2 3">NBRC 109618</strain>
    </source>
</reference>
<organism evidence="2 3">
    <name type="scientific">Lentilactobacillus rapi</name>
    <dbReference type="NCBI Taxonomy" id="481723"/>
    <lineage>
        <taxon>Bacteria</taxon>
        <taxon>Bacillati</taxon>
        <taxon>Bacillota</taxon>
        <taxon>Bacilli</taxon>
        <taxon>Lactobacillales</taxon>
        <taxon>Lactobacillaceae</taxon>
        <taxon>Lentilactobacillus</taxon>
    </lineage>
</organism>
<keyword evidence="1" id="KW-0472">Membrane</keyword>
<feature type="transmembrane region" description="Helical" evidence="1">
    <location>
        <begin position="30"/>
        <end position="48"/>
    </location>
</feature>
<name>A0A512PPZ4_9LACO</name>
<keyword evidence="1" id="KW-0812">Transmembrane</keyword>
<dbReference type="AlphaFoldDB" id="A0A512PPZ4"/>
<sequence>MNQHINRQILRKKREEFPDGYYTRNDGFKLLAMAAIMIAILVVCARTLM</sequence>
<keyword evidence="1" id="KW-1133">Transmembrane helix</keyword>
<proteinExistence type="predicted"/>
<accession>A0A512PPZ4</accession>
<gene>
    <name evidence="2" type="ORF">LRA02_21370</name>
</gene>
<evidence type="ECO:0000313" key="3">
    <source>
        <dbReference type="Proteomes" id="UP000321569"/>
    </source>
</evidence>